<dbReference type="RefSeq" id="WP_124794015.1">
    <property type="nucleotide sequence ID" value="NZ_RQYC01000002.1"/>
</dbReference>
<accession>A0A3P2A764</accession>
<comment type="caution">
    <text evidence="1">The sequence shown here is derived from an EMBL/GenBank/DDBJ whole genome shotgun (WGS) entry which is preliminary data.</text>
</comment>
<organism evidence="1 2">
    <name type="scientific">Conchiformibius steedae</name>
    <dbReference type="NCBI Taxonomy" id="153493"/>
    <lineage>
        <taxon>Bacteria</taxon>
        <taxon>Pseudomonadati</taxon>
        <taxon>Pseudomonadota</taxon>
        <taxon>Betaproteobacteria</taxon>
        <taxon>Neisseriales</taxon>
        <taxon>Neisseriaceae</taxon>
        <taxon>Conchiformibius</taxon>
    </lineage>
</organism>
<gene>
    <name evidence="1" type="ORF">EII21_02145</name>
</gene>
<sequence length="70" mass="7719">MASQYLTTIKVNGKDCKLSAYGNTIYGETVYYDLGYGTTTLSGVYYRNGALVDSDGRQLSDFEVVRKISS</sequence>
<keyword evidence="2" id="KW-1185">Reference proteome</keyword>
<dbReference type="Proteomes" id="UP000269923">
    <property type="component" value="Unassembled WGS sequence"/>
</dbReference>
<reference evidence="1 2" key="1">
    <citation type="submission" date="2018-11" db="EMBL/GenBank/DDBJ databases">
        <title>Genomes From Bacteria Associated with the Canine Oral Cavity: a Test Case for Automated Genome-Based Taxonomic Assignment.</title>
        <authorList>
            <person name="Coil D.A."/>
            <person name="Jospin G."/>
            <person name="Darling A.E."/>
            <person name="Wallis C."/>
            <person name="Davis I.J."/>
            <person name="Harris S."/>
            <person name="Eisen J.A."/>
            <person name="Holcombe L.J."/>
            <person name="O'Flynn C."/>
        </authorList>
    </citation>
    <scope>NUCLEOTIDE SEQUENCE [LARGE SCALE GENOMIC DNA]</scope>
    <source>
        <strain evidence="1 2">COT-280</strain>
    </source>
</reference>
<evidence type="ECO:0000313" key="1">
    <source>
        <dbReference type="EMBL" id="RRD91214.1"/>
    </source>
</evidence>
<name>A0A3P2A764_9NEIS</name>
<proteinExistence type="predicted"/>
<dbReference type="EMBL" id="RQYC01000002">
    <property type="protein sequence ID" value="RRD91214.1"/>
    <property type="molecule type" value="Genomic_DNA"/>
</dbReference>
<evidence type="ECO:0000313" key="2">
    <source>
        <dbReference type="Proteomes" id="UP000269923"/>
    </source>
</evidence>
<protein>
    <submittedName>
        <fullName evidence="1">Uncharacterized protein</fullName>
    </submittedName>
</protein>
<dbReference type="AlphaFoldDB" id="A0A3P2A764"/>